<sequence length="422" mass="48361">MPSLSDTESAAAQAARPIPFAAPIRNASQSMKQSSVPRRLSRQDSMNPRRQSNASQTTESVSPSVSWPIVLAIVPTLGAFVAGSAEVWSDLIMVLLILYYTYKWVTVPWNYYESARSRRIINQNSRVPLPAHMNDEKKAIEIKRKQMVAKELRQHELIGLLWVLASPIIAGLTLQYSRRFLSNQDKYLSSFNIAVFVLAALIKPIVHCMSMLKDRTLYLQSEMQIEEGEVEVLRERIYELEDELQSLKKAFATKKDLGQVTNGIGPTLNQLAKSVKRSEKREQLLRNYSEERFNFVDAKMREFDDYIAKRMEQDRLRTSRGLIASLIFLPMTVTMWTLKRVTHLLPLPKTLLLRSTLPPKPIKAYHDLRSSPPIDNRNQNLIPDATELEREIRYRRHMNSDPNESSYMSGEESVAAFGRGHQ</sequence>
<evidence type="ECO:0000256" key="2">
    <source>
        <dbReference type="SAM" id="MobiDB-lite"/>
    </source>
</evidence>
<feature type="region of interest" description="Disordered" evidence="2">
    <location>
        <begin position="398"/>
        <end position="422"/>
    </location>
</feature>
<keyword evidence="3" id="KW-0472">Membrane</keyword>
<feature type="transmembrane region" description="Helical" evidence="3">
    <location>
        <begin position="65"/>
        <end position="85"/>
    </location>
</feature>
<keyword evidence="3" id="KW-1133">Transmembrane helix</keyword>
<feature type="coiled-coil region" evidence="1">
    <location>
        <begin position="223"/>
        <end position="250"/>
    </location>
</feature>
<evidence type="ECO:0000313" key="5">
    <source>
        <dbReference type="Proteomes" id="UP001206595"/>
    </source>
</evidence>
<feature type="transmembrane region" description="Helical" evidence="3">
    <location>
        <begin position="319"/>
        <end position="338"/>
    </location>
</feature>
<feature type="transmembrane region" description="Helical" evidence="3">
    <location>
        <begin position="91"/>
        <end position="112"/>
    </location>
</feature>
<keyword evidence="3" id="KW-0812">Transmembrane</keyword>
<dbReference type="Proteomes" id="UP001206595">
    <property type="component" value="Unassembled WGS sequence"/>
</dbReference>
<feature type="compositionally biased region" description="Polar residues" evidence="2">
    <location>
        <begin position="43"/>
        <end position="60"/>
    </location>
</feature>
<feature type="region of interest" description="Disordered" evidence="2">
    <location>
        <begin position="1"/>
        <end position="60"/>
    </location>
</feature>
<keyword evidence="1" id="KW-0175">Coiled coil</keyword>
<reference evidence="4" key="1">
    <citation type="submission" date="2021-06" db="EMBL/GenBank/DDBJ databases">
        <authorList>
            <consortium name="DOE Joint Genome Institute"/>
            <person name="Mondo S.J."/>
            <person name="Amses K.R."/>
            <person name="Simmons D.R."/>
            <person name="Longcore J.E."/>
            <person name="Seto K."/>
            <person name="Alves G.H."/>
            <person name="Bonds A.E."/>
            <person name="Quandt C.A."/>
            <person name="Davis W.J."/>
            <person name="Chang Y."/>
            <person name="Letcher P.M."/>
            <person name="Powell M.J."/>
            <person name="Kuo A."/>
            <person name="Labutti K."/>
            <person name="Pangilinan J."/>
            <person name="Andreopoulos W."/>
            <person name="Tritt A."/>
            <person name="Riley R."/>
            <person name="Hundley H."/>
            <person name="Johnson J."/>
            <person name="Lipzen A."/>
            <person name="Barry K."/>
            <person name="Berbee M.L."/>
            <person name="Buchler N.E."/>
            <person name="Grigoriev I.V."/>
            <person name="Spatafora J.W."/>
            <person name="Stajich J.E."/>
            <person name="James T.Y."/>
        </authorList>
    </citation>
    <scope>NUCLEOTIDE SEQUENCE</scope>
    <source>
        <strain evidence="4">AG</strain>
    </source>
</reference>
<name>A0AAD5HAX5_UMBRA</name>
<evidence type="ECO:0000313" key="4">
    <source>
        <dbReference type="EMBL" id="KAI8576209.1"/>
    </source>
</evidence>
<dbReference type="GeneID" id="75917126"/>
<comment type="caution">
    <text evidence="4">The sequence shown here is derived from an EMBL/GenBank/DDBJ whole genome shotgun (WGS) entry which is preliminary data.</text>
</comment>
<dbReference type="AlphaFoldDB" id="A0AAD5HAX5"/>
<feature type="transmembrane region" description="Helical" evidence="3">
    <location>
        <begin position="188"/>
        <end position="206"/>
    </location>
</feature>
<evidence type="ECO:0000256" key="1">
    <source>
        <dbReference type="SAM" id="Coils"/>
    </source>
</evidence>
<reference evidence="4" key="2">
    <citation type="journal article" date="2022" name="Proc. Natl. Acad. Sci. U.S.A.">
        <title>Diploid-dominant life cycles characterize the early evolution of Fungi.</title>
        <authorList>
            <person name="Amses K.R."/>
            <person name="Simmons D.R."/>
            <person name="Longcore J.E."/>
            <person name="Mondo S.J."/>
            <person name="Seto K."/>
            <person name="Jeronimo G.H."/>
            <person name="Bonds A.E."/>
            <person name="Quandt C.A."/>
            <person name="Davis W.J."/>
            <person name="Chang Y."/>
            <person name="Federici B.A."/>
            <person name="Kuo A."/>
            <person name="LaButti K."/>
            <person name="Pangilinan J."/>
            <person name="Andreopoulos W."/>
            <person name="Tritt A."/>
            <person name="Riley R."/>
            <person name="Hundley H."/>
            <person name="Johnson J."/>
            <person name="Lipzen A."/>
            <person name="Barry K."/>
            <person name="Lang B.F."/>
            <person name="Cuomo C.A."/>
            <person name="Buchler N.E."/>
            <person name="Grigoriev I.V."/>
            <person name="Spatafora J.W."/>
            <person name="Stajich J.E."/>
            <person name="James T.Y."/>
        </authorList>
    </citation>
    <scope>NUCLEOTIDE SEQUENCE</scope>
    <source>
        <strain evidence="4">AG</strain>
    </source>
</reference>
<dbReference type="PANTHER" id="PTHR42032:SF1">
    <property type="entry name" value="YALI0E30679P"/>
    <property type="match status" value="1"/>
</dbReference>
<feature type="compositionally biased region" description="Low complexity" evidence="2">
    <location>
        <begin position="10"/>
        <end position="27"/>
    </location>
</feature>
<feature type="transmembrane region" description="Helical" evidence="3">
    <location>
        <begin position="157"/>
        <end position="176"/>
    </location>
</feature>
<dbReference type="PANTHER" id="PTHR42032">
    <property type="entry name" value="YALI0E30679P"/>
    <property type="match status" value="1"/>
</dbReference>
<organism evidence="4 5">
    <name type="scientific">Umbelopsis ramanniana AG</name>
    <dbReference type="NCBI Taxonomy" id="1314678"/>
    <lineage>
        <taxon>Eukaryota</taxon>
        <taxon>Fungi</taxon>
        <taxon>Fungi incertae sedis</taxon>
        <taxon>Mucoromycota</taxon>
        <taxon>Mucoromycotina</taxon>
        <taxon>Umbelopsidomycetes</taxon>
        <taxon>Umbelopsidales</taxon>
        <taxon>Umbelopsidaceae</taxon>
        <taxon>Umbelopsis</taxon>
    </lineage>
</organism>
<proteinExistence type="predicted"/>
<protein>
    <submittedName>
        <fullName evidence="4">Uncharacterized protein</fullName>
    </submittedName>
</protein>
<evidence type="ECO:0000256" key="3">
    <source>
        <dbReference type="SAM" id="Phobius"/>
    </source>
</evidence>
<accession>A0AAD5HAX5</accession>
<keyword evidence="5" id="KW-1185">Reference proteome</keyword>
<gene>
    <name evidence="4" type="ORF">K450DRAFT_258112</name>
</gene>
<dbReference type="EMBL" id="MU620960">
    <property type="protein sequence ID" value="KAI8576209.1"/>
    <property type="molecule type" value="Genomic_DNA"/>
</dbReference>
<dbReference type="RefSeq" id="XP_051441213.1">
    <property type="nucleotide sequence ID" value="XM_051591783.1"/>
</dbReference>